<sequence length="561" mass="62382">MDQTSAPLEGISIPGRRKRSQRYRRLIPESQPVPEGRDQSSLLSEQVSDTTSKVSSDENAGYDNSSMRKVFNLNQCASRDSVGTKVSSERPHKRLKGDEAFSPIYSNGGLKVENDSVGGLNQKMHNGGVVRDGAAAESKFKKVKLKVGGVTRTIEAKPTSHATSGGGSSSKSAQILNAPQPRPKLILQEDSDGDSSPHLDKNCGLKGIPWKDFSKEEFNRKEELPIKMYGKNVTRKQAEKSDRVRKNKKVPKKRDINGEFDDDEDDDEIRYLQKLRTSKVAAGYKDAAADSGIKKRSLSLVLKVRNNENAKDFGPSRPNRDSKKAITERVREDTDYEPDEELMSEGEPEGNKEKLGKDIADFPTEHKKEIALTTRQRALLSSRDFSSAAGANEIEFPNGLPPPPPRRQKETLTEVEQQLKKAEAAERRRLQKEKAARESEAEAIRKILGQDSSRKKREDKIKKRQEELAQERAVNARTLPPNTIRCVIGPTGTTVTFSDDVGLPHIFDPKPCSYPPPREKCAGPSCSNSYRYRDSKTKVPLCSLKCYKAIHAKIHGGDTSC</sequence>
<feature type="compositionally biased region" description="Basic and acidic residues" evidence="1">
    <location>
        <begin position="452"/>
        <end position="466"/>
    </location>
</feature>
<feature type="compositionally biased region" description="Polar residues" evidence="1">
    <location>
        <begin position="39"/>
        <end position="78"/>
    </location>
</feature>
<evidence type="ECO:0000259" key="2">
    <source>
        <dbReference type="SMART" id="SM01406"/>
    </source>
</evidence>
<proteinExistence type="predicted"/>
<feature type="compositionally biased region" description="Acidic residues" evidence="1">
    <location>
        <begin position="334"/>
        <end position="348"/>
    </location>
</feature>
<dbReference type="EMBL" id="CP093347">
    <property type="protein sequence ID" value="WOH01537.1"/>
    <property type="molecule type" value="Genomic_DNA"/>
</dbReference>
<dbReference type="InterPro" id="IPR007529">
    <property type="entry name" value="Znf_HIT"/>
</dbReference>
<dbReference type="KEGG" id="dcr:108220407"/>
<dbReference type="AlphaFoldDB" id="A0AAF1B2I1"/>
<feature type="compositionally biased region" description="Basic and acidic residues" evidence="1">
    <location>
        <begin position="318"/>
        <end position="333"/>
    </location>
</feature>
<evidence type="ECO:0000313" key="3">
    <source>
        <dbReference type="EMBL" id="WOH01537.1"/>
    </source>
</evidence>
<feature type="region of interest" description="Disordered" evidence="1">
    <location>
        <begin position="151"/>
        <end position="208"/>
    </location>
</feature>
<evidence type="ECO:0000313" key="4">
    <source>
        <dbReference type="Proteomes" id="UP000077755"/>
    </source>
</evidence>
<dbReference type="CDD" id="cd22249">
    <property type="entry name" value="UDM1_RNF168_RNF169-like"/>
    <property type="match status" value="1"/>
</dbReference>
<protein>
    <recommendedName>
        <fullName evidence="2">INO80 complex subunit B-like conserved region domain-containing protein</fullName>
    </recommendedName>
</protein>
<feature type="domain" description="INO80 complex subunit B-like conserved region" evidence="2">
    <location>
        <begin position="416"/>
        <end position="501"/>
    </location>
</feature>
<feature type="compositionally biased region" description="Basic residues" evidence="1">
    <location>
        <begin position="15"/>
        <end position="25"/>
    </location>
</feature>
<accession>A0AAF1B2I1</accession>
<feature type="region of interest" description="Disordered" evidence="1">
    <location>
        <begin position="1"/>
        <end position="108"/>
    </location>
</feature>
<reference evidence="3" key="1">
    <citation type="journal article" date="2016" name="Nat. Genet.">
        <title>A high-quality carrot genome assembly provides new insights into carotenoid accumulation and asterid genome evolution.</title>
        <authorList>
            <person name="Iorizzo M."/>
            <person name="Ellison S."/>
            <person name="Senalik D."/>
            <person name="Zeng P."/>
            <person name="Satapoomin P."/>
            <person name="Huang J."/>
            <person name="Bowman M."/>
            <person name="Iovene M."/>
            <person name="Sanseverino W."/>
            <person name="Cavagnaro P."/>
            <person name="Yildiz M."/>
            <person name="Macko-Podgorni A."/>
            <person name="Moranska E."/>
            <person name="Grzebelus E."/>
            <person name="Grzebelus D."/>
            <person name="Ashrafi H."/>
            <person name="Zheng Z."/>
            <person name="Cheng S."/>
            <person name="Spooner D."/>
            <person name="Van Deynze A."/>
            <person name="Simon P."/>
        </authorList>
    </citation>
    <scope>NUCLEOTIDE SEQUENCE</scope>
    <source>
        <tissue evidence="3">Leaf</tissue>
    </source>
</reference>
<evidence type="ECO:0000256" key="1">
    <source>
        <dbReference type="SAM" id="MobiDB-lite"/>
    </source>
</evidence>
<dbReference type="GO" id="GO:0031011">
    <property type="term" value="C:Ino80 complex"/>
    <property type="evidence" value="ECO:0007669"/>
    <property type="project" value="InterPro"/>
</dbReference>
<dbReference type="PANTHER" id="PTHR21561:SF25">
    <property type="entry name" value="OS03G0811500 PROTEIN"/>
    <property type="match status" value="1"/>
</dbReference>
<feature type="compositionally biased region" description="Basic and acidic residues" evidence="1">
    <location>
        <begin position="407"/>
        <end position="445"/>
    </location>
</feature>
<feature type="region of interest" description="Disordered" evidence="1">
    <location>
        <begin position="234"/>
        <end position="264"/>
    </location>
</feature>
<dbReference type="GO" id="GO:0006338">
    <property type="term" value="P:chromatin remodeling"/>
    <property type="evidence" value="ECO:0007669"/>
    <property type="project" value="InterPro"/>
</dbReference>
<organism evidence="3 4">
    <name type="scientific">Daucus carota subsp. sativus</name>
    <name type="common">Carrot</name>
    <dbReference type="NCBI Taxonomy" id="79200"/>
    <lineage>
        <taxon>Eukaryota</taxon>
        <taxon>Viridiplantae</taxon>
        <taxon>Streptophyta</taxon>
        <taxon>Embryophyta</taxon>
        <taxon>Tracheophyta</taxon>
        <taxon>Spermatophyta</taxon>
        <taxon>Magnoliopsida</taxon>
        <taxon>eudicotyledons</taxon>
        <taxon>Gunneridae</taxon>
        <taxon>Pentapetalae</taxon>
        <taxon>asterids</taxon>
        <taxon>campanulids</taxon>
        <taxon>Apiales</taxon>
        <taxon>Apiaceae</taxon>
        <taxon>Apioideae</taxon>
        <taxon>Scandiceae</taxon>
        <taxon>Daucinae</taxon>
        <taxon>Daucus</taxon>
        <taxon>Daucus sect. Daucus</taxon>
    </lineage>
</organism>
<dbReference type="InterPro" id="IPR006880">
    <property type="entry name" value="INO80B_C"/>
</dbReference>
<dbReference type="InterPro" id="IPR029523">
    <property type="entry name" value="INO80B/Ies2"/>
</dbReference>
<reference evidence="3" key="2">
    <citation type="submission" date="2022-03" db="EMBL/GenBank/DDBJ databases">
        <title>Draft title - Genomic analysis of global carrot germplasm unveils the trajectory of domestication and the origin of high carotenoid orange carrot.</title>
        <authorList>
            <person name="Iorizzo M."/>
            <person name="Ellison S."/>
            <person name="Senalik D."/>
            <person name="Macko-Podgorni A."/>
            <person name="Grzebelus D."/>
            <person name="Bostan H."/>
            <person name="Rolling W."/>
            <person name="Curaba J."/>
            <person name="Simon P."/>
        </authorList>
    </citation>
    <scope>NUCLEOTIDE SEQUENCE</scope>
    <source>
        <tissue evidence="3">Leaf</tissue>
    </source>
</reference>
<feature type="region of interest" description="Disordered" evidence="1">
    <location>
        <begin position="306"/>
        <end position="376"/>
    </location>
</feature>
<feature type="compositionally biased region" description="Basic and acidic residues" evidence="1">
    <location>
        <begin position="349"/>
        <end position="370"/>
    </location>
</feature>
<dbReference type="PANTHER" id="PTHR21561">
    <property type="entry name" value="INO80 COMPLEX SUBUNIT B"/>
    <property type="match status" value="1"/>
</dbReference>
<dbReference type="Pfam" id="PF04795">
    <property type="entry name" value="PAPA-1"/>
    <property type="match status" value="1"/>
</dbReference>
<keyword evidence="4" id="KW-1185">Reference proteome</keyword>
<dbReference type="Pfam" id="PF04438">
    <property type="entry name" value="zf-HIT"/>
    <property type="match status" value="1"/>
</dbReference>
<name>A0AAF1B2I1_DAUCS</name>
<dbReference type="Proteomes" id="UP000077755">
    <property type="component" value="Chromosome 5"/>
</dbReference>
<feature type="region of interest" description="Disordered" evidence="1">
    <location>
        <begin position="390"/>
        <end position="466"/>
    </location>
</feature>
<dbReference type="CDD" id="cd23021">
    <property type="entry name" value="zf-HIT_IN80B"/>
    <property type="match status" value="1"/>
</dbReference>
<dbReference type="SMART" id="SM01406">
    <property type="entry name" value="PAPA-1"/>
    <property type="match status" value="1"/>
</dbReference>
<gene>
    <name evidence="3" type="ORF">DCAR_0520921</name>
</gene>